<evidence type="ECO:0008006" key="3">
    <source>
        <dbReference type="Google" id="ProtNLM"/>
    </source>
</evidence>
<accession>A0A369Z8U8</accession>
<dbReference type="AlphaFoldDB" id="A0A369Z8U8"/>
<evidence type="ECO:0000313" key="1">
    <source>
        <dbReference type="EMBL" id="RDE99630.1"/>
    </source>
</evidence>
<evidence type="ECO:0000313" key="2">
    <source>
        <dbReference type="Proteomes" id="UP000253999"/>
    </source>
</evidence>
<gene>
    <name evidence="1" type="ORF">DPV98_10695</name>
</gene>
<dbReference type="PROSITE" id="PS51257">
    <property type="entry name" value="PROKAR_LIPOPROTEIN"/>
    <property type="match status" value="1"/>
</dbReference>
<organism evidence="1 2">
    <name type="scientific">Haemophilus parahaemolyticus</name>
    <dbReference type="NCBI Taxonomy" id="735"/>
    <lineage>
        <taxon>Bacteria</taxon>
        <taxon>Pseudomonadati</taxon>
        <taxon>Pseudomonadota</taxon>
        <taxon>Gammaproteobacteria</taxon>
        <taxon>Pasteurellales</taxon>
        <taxon>Pasteurellaceae</taxon>
        <taxon>Haemophilus</taxon>
    </lineage>
</organism>
<proteinExistence type="predicted"/>
<dbReference type="Proteomes" id="UP000253999">
    <property type="component" value="Unassembled WGS sequence"/>
</dbReference>
<protein>
    <recommendedName>
        <fullName evidence="3">Lipoprotein</fullName>
    </recommendedName>
</protein>
<comment type="caution">
    <text evidence="1">The sequence shown here is derived from an EMBL/GenBank/DDBJ whole genome shotgun (WGS) entry which is preliminary data.</text>
</comment>
<name>A0A369Z8U8_HAEPH</name>
<reference evidence="1 2" key="1">
    <citation type="submission" date="2018-05" db="EMBL/GenBank/DDBJ databases">
        <title>Draft Genome Sequences for a Diverse set of 7 Haemophilus Species.</title>
        <authorList>
            <person name="Nichols M."/>
            <person name="Topaz N."/>
            <person name="Wang X."/>
            <person name="Wang X."/>
            <person name="Boxrud D."/>
        </authorList>
    </citation>
    <scope>NUCLEOTIDE SEQUENCE [LARGE SCALE GENOMIC DNA]</scope>
    <source>
        <strain evidence="1 2">C2010039593</strain>
    </source>
</reference>
<dbReference type="EMBL" id="QEQD01000017">
    <property type="protein sequence ID" value="RDE99630.1"/>
    <property type="molecule type" value="Genomic_DNA"/>
</dbReference>
<dbReference type="RefSeq" id="WP_111313726.1">
    <property type="nucleotide sequence ID" value="NZ_CAUPAH010000031.1"/>
</dbReference>
<sequence length="103" mass="11294">MKKIIPILFSVFLLSGCFGIHSLEEPTLVSTRNYEFTNKNLQLGKQIVVNLKNYGDSAYQEAINDAISRNSCTVALINVKSSNNGRTIEGTEVIDPTLGNCAK</sequence>